<dbReference type="Gene3D" id="2.40.10.10">
    <property type="entry name" value="Trypsin-like serine proteases"/>
    <property type="match status" value="2"/>
</dbReference>
<dbReference type="PROSITE" id="PS50240">
    <property type="entry name" value="TRYPSIN_DOM"/>
    <property type="match status" value="1"/>
</dbReference>
<evidence type="ECO:0000259" key="5">
    <source>
        <dbReference type="PROSITE" id="PS50240"/>
    </source>
</evidence>
<dbReference type="Proteomes" id="UP001487740">
    <property type="component" value="Unassembled WGS sequence"/>
</dbReference>
<proteinExistence type="inferred from homology"/>
<evidence type="ECO:0000256" key="1">
    <source>
        <dbReference type="ARBA" id="ARBA00004613"/>
    </source>
</evidence>
<dbReference type="CDD" id="cd00190">
    <property type="entry name" value="Tryp_SPc"/>
    <property type="match status" value="1"/>
</dbReference>
<keyword evidence="3" id="KW-1015">Disulfide bond</keyword>
<sequence>MTSTSVWAKVLLRKVQPDPLTHSLTFPGGKEGVQGRQGGRLIPGPVRLSVVCACWWGEDQLVRGSLIARLVWRKLRFSTSPEDQHVYLGVENPATGRDRRQVDTSNLSDAELLCRLTAAVDGATENCEPSAPNPDGAVSGDCKCAPAWQCKDDTSPTELTADGSFLTQVNVRTAGISCPTPEEVCCFNIDTSLQPQTLPFSPTCGKRNTQGIVTNFVGFENRQSQFGEFPWMTAVMTAQTFGPDSAPLYICGGSLIHSQIVLTAAHYMQDKTASELAVRLGEWNFREQSESVAHQEYGVQEVLLHPNYVGTILAYDVALLILDQPATLGHTVDTICLPPPNYDFRDHTCVVSGWGKDMFSETGKFQQILKSIDLPPVDHDSCERAMRKTRLGTSFHLHESFLCAGGEAGKDACEGDGGSPLACHKPNDPSKYYQAGVVSWGIGCGQAGLPGVYADVSKAVPWINSIIQERFGHDYVQGAERVTVSGLDIQHAAGRLAEHLGIKEFNCNVGFR</sequence>
<name>A0AAW0U5Z4_SCYPA</name>
<keyword evidence="2" id="KW-0964">Secreted</keyword>
<dbReference type="GO" id="GO:0006508">
    <property type="term" value="P:proteolysis"/>
    <property type="evidence" value="ECO:0007669"/>
    <property type="project" value="InterPro"/>
</dbReference>
<gene>
    <name evidence="6" type="ORF">O3P69_006408</name>
</gene>
<comment type="subcellular location">
    <subcellularLocation>
        <location evidence="1">Secreted</location>
    </subcellularLocation>
</comment>
<dbReference type="GO" id="GO:0005576">
    <property type="term" value="C:extracellular region"/>
    <property type="evidence" value="ECO:0007669"/>
    <property type="project" value="UniProtKB-SubCell"/>
</dbReference>
<keyword evidence="7" id="KW-1185">Reference proteome</keyword>
<dbReference type="FunFam" id="2.40.10.10:FF:000038">
    <property type="entry name" value="Serine protease"/>
    <property type="match status" value="1"/>
</dbReference>
<evidence type="ECO:0000256" key="4">
    <source>
        <dbReference type="ARBA" id="ARBA00024195"/>
    </source>
</evidence>
<dbReference type="InterPro" id="IPR001254">
    <property type="entry name" value="Trypsin_dom"/>
</dbReference>
<dbReference type="PRINTS" id="PR00722">
    <property type="entry name" value="CHYMOTRYPSIN"/>
</dbReference>
<evidence type="ECO:0000256" key="3">
    <source>
        <dbReference type="ARBA" id="ARBA00023157"/>
    </source>
</evidence>
<dbReference type="Pfam" id="PF00089">
    <property type="entry name" value="Trypsin"/>
    <property type="match status" value="1"/>
</dbReference>
<evidence type="ECO:0000313" key="7">
    <source>
        <dbReference type="Proteomes" id="UP001487740"/>
    </source>
</evidence>
<organism evidence="6 7">
    <name type="scientific">Scylla paramamosain</name>
    <name type="common">Mud crab</name>
    <dbReference type="NCBI Taxonomy" id="85552"/>
    <lineage>
        <taxon>Eukaryota</taxon>
        <taxon>Metazoa</taxon>
        <taxon>Ecdysozoa</taxon>
        <taxon>Arthropoda</taxon>
        <taxon>Crustacea</taxon>
        <taxon>Multicrustacea</taxon>
        <taxon>Malacostraca</taxon>
        <taxon>Eumalacostraca</taxon>
        <taxon>Eucarida</taxon>
        <taxon>Decapoda</taxon>
        <taxon>Pleocyemata</taxon>
        <taxon>Brachyura</taxon>
        <taxon>Eubrachyura</taxon>
        <taxon>Portunoidea</taxon>
        <taxon>Portunidae</taxon>
        <taxon>Portuninae</taxon>
        <taxon>Scylla</taxon>
    </lineage>
</organism>
<dbReference type="AlphaFoldDB" id="A0AAW0U5Z4"/>
<dbReference type="EMBL" id="JARAKH010000019">
    <property type="protein sequence ID" value="KAK8394200.1"/>
    <property type="molecule type" value="Genomic_DNA"/>
</dbReference>
<feature type="domain" description="Peptidase S1" evidence="5">
    <location>
        <begin position="216"/>
        <end position="468"/>
    </location>
</feature>
<evidence type="ECO:0000313" key="6">
    <source>
        <dbReference type="EMBL" id="KAK8394200.1"/>
    </source>
</evidence>
<comment type="caution">
    <text evidence="6">The sequence shown here is derived from an EMBL/GenBank/DDBJ whole genome shotgun (WGS) entry which is preliminary data.</text>
</comment>
<dbReference type="InterPro" id="IPR043504">
    <property type="entry name" value="Peptidase_S1_PA_chymotrypsin"/>
</dbReference>
<dbReference type="InterPro" id="IPR001314">
    <property type="entry name" value="Peptidase_S1A"/>
</dbReference>
<evidence type="ECO:0000256" key="2">
    <source>
        <dbReference type="ARBA" id="ARBA00022525"/>
    </source>
</evidence>
<dbReference type="PANTHER" id="PTHR24256">
    <property type="entry name" value="TRYPTASE-RELATED"/>
    <property type="match status" value="1"/>
</dbReference>
<protein>
    <recommendedName>
        <fullName evidence="5">Peptidase S1 domain-containing protein</fullName>
    </recommendedName>
</protein>
<accession>A0AAW0U5Z4</accession>
<dbReference type="GO" id="GO:0004252">
    <property type="term" value="F:serine-type endopeptidase activity"/>
    <property type="evidence" value="ECO:0007669"/>
    <property type="project" value="InterPro"/>
</dbReference>
<reference evidence="6 7" key="1">
    <citation type="submission" date="2023-03" db="EMBL/GenBank/DDBJ databases">
        <title>High-quality genome of Scylla paramamosain provides insights in environmental adaptation.</title>
        <authorList>
            <person name="Zhang L."/>
        </authorList>
    </citation>
    <scope>NUCLEOTIDE SEQUENCE [LARGE SCALE GENOMIC DNA]</scope>
    <source>
        <strain evidence="6">LZ_2023a</strain>
        <tissue evidence="6">Muscle</tissue>
    </source>
</reference>
<dbReference type="SMART" id="SM00020">
    <property type="entry name" value="Tryp_SPc"/>
    <property type="match status" value="1"/>
</dbReference>
<dbReference type="InterPro" id="IPR009003">
    <property type="entry name" value="Peptidase_S1_PA"/>
</dbReference>
<comment type="similarity">
    <text evidence="4">Belongs to the peptidase S1 family. CLIP subfamily.</text>
</comment>
<dbReference type="InterPro" id="IPR051487">
    <property type="entry name" value="Ser/Thr_Proteases_Immune/Dev"/>
</dbReference>
<dbReference type="SUPFAM" id="SSF50494">
    <property type="entry name" value="Trypsin-like serine proteases"/>
    <property type="match status" value="1"/>
</dbReference>